<gene>
    <name evidence="7" type="ORF">CHK_1859</name>
</gene>
<evidence type="ECO:0000256" key="1">
    <source>
        <dbReference type="ARBA" id="ARBA00004196"/>
    </source>
</evidence>
<proteinExistence type="inferred from homology"/>
<evidence type="ECO:0000313" key="8">
    <source>
        <dbReference type="Proteomes" id="UP000034076"/>
    </source>
</evidence>
<dbReference type="GO" id="GO:0030313">
    <property type="term" value="C:cell envelope"/>
    <property type="evidence" value="ECO:0007669"/>
    <property type="project" value="UniProtKB-SubCell"/>
</dbReference>
<evidence type="ECO:0000256" key="2">
    <source>
        <dbReference type="ARBA" id="ARBA00007639"/>
    </source>
</evidence>
<dbReference type="PANTHER" id="PTHR46847">
    <property type="entry name" value="D-ALLOSE-BINDING PERIPLASMIC PROTEIN-RELATED"/>
    <property type="match status" value="1"/>
</dbReference>
<dbReference type="PANTHER" id="PTHR46847:SF1">
    <property type="entry name" value="D-ALLOSE-BINDING PERIPLASMIC PROTEIN-RELATED"/>
    <property type="match status" value="1"/>
</dbReference>
<keyword evidence="8" id="KW-1185">Reference proteome</keyword>
<dbReference type="InterPro" id="IPR028082">
    <property type="entry name" value="Peripla_BP_I"/>
</dbReference>
<dbReference type="SUPFAM" id="SSF53822">
    <property type="entry name" value="Periplasmic binding protein-like I"/>
    <property type="match status" value="1"/>
</dbReference>
<dbReference type="Gene3D" id="3.40.50.2300">
    <property type="match status" value="2"/>
</dbReference>
<dbReference type="EMBL" id="LAYJ01000103">
    <property type="protein sequence ID" value="KKI50565.1"/>
    <property type="molecule type" value="Genomic_DNA"/>
</dbReference>
<dbReference type="Proteomes" id="UP000034076">
    <property type="component" value="Unassembled WGS sequence"/>
</dbReference>
<comment type="subcellular location">
    <subcellularLocation>
        <location evidence="1">Cell envelope</location>
    </subcellularLocation>
</comment>
<protein>
    <submittedName>
        <fullName evidence="7">Inositol transport system sugar-binding protein</fullName>
    </submittedName>
</protein>
<comment type="similarity">
    <text evidence="2">Belongs to the bacterial solute-binding protein 2 family.</text>
</comment>
<feature type="chain" id="PRO_5039002140" evidence="5">
    <location>
        <begin position="20"/>
        <end position="343"/>
    </location>
</feature>
<dbReference type="RefSeq" id="WP_046443721.1">
    <property type="nucleotide sequence ID" value="NZ_LAYJ01000103.1"/>
</dbReference>
<evidence type="ECO:0000256" key="3">
    <source>
        <dbReference type="ARBA" id="ARBA00022729"/>
    </source>
</evidence>
<evidence type="ECO:0000259" key="6">
    <source>
        <dbReference type="Pfam" id="PF13407"/>
    </source>
</evidence>
<dbReference type="Pfam" id="PF13407">
    <property type="entry name" value="Peripla_BP_4"/>
    <property type="match status" value="1"/>
</dbReference>
<evidence type="ECO:0000256" key="4">
    <source>
        <dbReference type="SAM" id="MobiDB-lite"/>
    </source>
</evidence>
<dbReference type="GO" id="GO:0030246">
    <property type="term" value="F:carbohydrate binding"/>
    <property type="evidence" value="ECO:0007669"/>
    <property type="project" value="UniProtKB-ARBA"/>
</dbReference>
<feature type="domain" description="Periplasmic binding protein" evidence="6">
    <location>
        <begin position="57"/>
        <end position="308"/>
    </location>
</feature>
<comment type="caution">
    <text evidence="7">The sequence shown here is derived from an EMBL/GenBank/DDBJ whole genome shotgun (WGS) entry which is preliminary data.</text>
</comment>
<accession>A0A0M2NJZ9</accession>
<name>A0A0M2NJZ9_9FIRM</name>
<organism evidence="7 8">
    <name type="scientific">Christensenella hongkongensis</name>
    <dbReference type="NCBI Taxonomy" id="270498"/>
    <lineage>
        <taxon>Bacteria</taxon>
        <taxon>Bacillati</taxon>
        <taxon>Bacillota</taxon>
        <taxon>Clostridia</taxon>
        <taxon>Christensenellales</taxon>
        <taxon>Christensenellaceae</taxon>
        <taxon>Christensenella</taxon>
    </lineage>
</organism>
<evidence type="ECO:0000256" key="5">
    <source>
        <dbReference type="SAM" id="SignalP"/>
    </source>
</evidence>
<evidence type="ECO:0000313" key="7">
    <source>
        <dbReference type="EMBL" id="KKI50565.1"/>
    </source>
</evidence>
<reference evidence="7 8" key="1">
    <citation type="submission" date="2015-04" db="EMBL/GenBank/DDBJ databases">
        <title>Draft genome sequence of bacteremic isolate Catabacter hongkongensis type strain HKU16T.</title>
        <authorList>
            <person name="Lau S.K."/>
            <person name="Teng J.L."/>
            <person name="Huang Y."/>
            <person name="Curreem S.O."/>
            <person name="Tsui S.K."/>
            <person name="Woo P.C."/>
        </authorList>
    </citation>
    <scope>NUCLEOTIDE SEQUENCE [LARGE SCALE GENOMIC DNA]</scope>
    <source>
        <strain evidence="7 8">HKU16</strain>
    </source>
</reference>
<feature type="compositionally biased region" description="Low complexity" evidence="4">
    <location>
        <begin position="29"/>
        <end position="48"/>
    </location>
</feature>
<feature type="signal peptide" evidence="5">
    <location>
        <begin position="1"/>
        <end position="19"/>
    </location>
</feature>
<keyword evidence="3 5" id="KW-0732">Signal</keyword>
<feature type="region of interest" description="Disordered" evidence="4">
    <location>
        <begin position="29"/>
        <end position="50"/>
    </location>
</feature>
<sequence>MKKVLVCVMALLMVFALVACSAASEPATEASTGASTAGESSSEASGEAKPAGDGIEIAYLINSANDTYENYVFNSAKEYCDANGINLTMYDGLNDTGNQLTQLETVCSNGADAVIVVPVDTSGDGQEYRAITDKYNIPIVSVARELKSAWVKVSVDSAKVGKMQAQYVVDTLGDKLDVALLVGTLGTEDQQQRTSANHEVFDEHPDINIVFEETGEWQRDKGMTACENWLQSGTHIDAVVANNDEMAVGAALAIQAAGKTDEIKVFGIDGNEAGLEEIKNGTLTATVFQPTEQGKMAVEACLDCINGKYTGEGDPEWLQVEPEIVTEENLSKFWEIIFGEPLE</sequence>
<dbReference type="STRING" id="270498.CHK_1859"/>
<dbReference type="OrthoDB" id="9769193at2"/>
<dbReference type="AlphaFoldDB" id="A0A0M2NJZ9"/>
<dbReference type="PROSITE" id="PS51257">
    <property type="entry name" value="PROKAR_LIPOPROTEIN"/>
    <property type="match status" value="1"/>
</dbReference>
<dbReference type="InterPro" id="IPR025997">
    <property type="entry name" value="SBP_2_dom"/>
</dbReference>